<dbReference type="InterPro" id="IPR005650">
    <property type="entry name" value="BlaI_family"/>
</dbReference>
<dbReference type="Proteomes" id="UP001214553">
    <property type="component" value="Chromosome"/>
</dbReference>
<dbReference type="RefSeq" id="WP_275277986.1">
    <property type="nucleotide sequence ID" value="NZ_CP119108.1"/>
</dbReference>
<dbReference type="Gene3D" id="1.10.10.10">
    <property type="entry name" value="Winged helix-like DNA-binding domain superfamily/Winged helix DNA-binding domain"/>
    <property type="match status" value="1"/>
</dbReference>
<keyword evidence="4" id="KW-0804">Transcription</keyword>
<dbReference type="Pfam" id="PF03965">
    <property type="entry name" value="Penicillinase_R"/>
    <property type="match status" value="1"/>
</dbReference>
<gene>
    <name evidence="5" type="ORF">PU630_15645</name>
</gene>
<keyword evidence="2" id="KW-0805">Transcription regulation</keyword>
<evidence type="ECO:0000256" key="4">
    <source>
        <dbReference type="ARBA" id="ARBA00023163"/>
    </source>
</evidence>
<organism evidence="5 6">
    <name type="scientific">Microbacterium horticulturae</name>
    <dbReference type="NCBI Taxonomy" id="3028316"/>
    <lineage>
        <taxon>Bacteria</taxon>
        <taxon>Bacillati</taxon>
        <taxon>Actinomycetota</taxon>
        <taxon>Actinomycetes</taxon>
        <taxon>Micrococcales</taxon>
        <taxon>Microbacteriaceae</taxon>
        <taxon>Microbacterium</taxon>
    </lineage>
</organism>
<accession>A0ABY8BYW5</accession>
<name>A0ABY8BYW5_9MICO</name>
<protein>
    <submittedName>
        <fullName evidence="5">BlaI/MecI/CopY family transcriptional regulator</fullName>
    </submittedName>
</protein>
<dbReference type="InterPro" id="IPR036388">
    <property type="entry name" value="WH-like_DNA-bd_sf"/>
</dbReference>
<keyword evidence="6" id="KW-1185">Reference proteome</keyword>
<evidence type="ECO:0000313" key="5">
    <source>
        <dbReference type="EMBL" id="WEG08657.1"/>
    </source>
</evidence>
<reference evidence="5 6" key="1">
    <citation type="submission" date="2023-03" db="EMBL/GenBank/DDBJ databases">
        <title>Genome sequence of Microbacterium sp. KACC 23027.</title>
        <authorList>
            <person name="Kim S."/>
            <person name="Heo J."/>
            <person name="Kwon S.-W."/>
        </authorList>
    </citation>
    <scope>NUCLEOTIDE SEQUENCE [LARGE SCALE GENOMIC DNA]</scope>
    <source>
        <strain evidence="5 6">KACC 23027</strain>
    </source>
</reference>
<evidence type="ECO:0000256" key="1">
    <source>
        <dbReference type="ARBA" id="ARBA00011046"/>
    </source>
</evidence>
<sequence>MAGVRTRQRGELEAAVLAVLRRSDAPLSANEVRERLEGDTPAGTTVLTALDRLYEKGHVVRLQQSPRRVRFAAAQSEAESASAAMLLALEQNEDRRAVLLKFAGDLDQGDAELLRAALRPGKRERKP</sequence>
<dbReference type="EMBL" id="CP119108">
    <property type="protein sequence ID" value="WEG08657.1"/>
    <property type="molecule type" value="Genomic_DNA"/>
</dbReference>
<keyword evidence="3" id="KW-0238">DNA-binding</keyword>
<dbReference type="SUPFAM" id="SSF46785">
    <property type="entry name" value="Winged helix' DNA-binding domain"/>
    <property type="match status" value="1"/>
</dbReference>
<evidence type="ECO:0000256" key="3">
    <source>
        <dbReference type="ARBA" id="ARBA00023125"/>
    </source>
</evidence>
<evidence type="ECO:0000313" key="6">
    <source>
        <dbReference type="Proteomes" id="UP001214553"/>
    </source>
</evidence>
<comment type="similarity">
    <text evidence="1">Belongs to the BlaI transcriptional regulatory family.</text>
</comment>
<proteinExistence type="inferred from homology"/>
<dbReference type="InterPro" id="IPR036390">
    <property type="entry name" value="WH_DNA-bd_sf"/>
</dbReference>
<evidence type="ECO:0000256" key="2">
    <source>
        <dbReference type="ARBA" id="ARBA00023015"/>
    </source>
</evidence>